<feature type="binding site" evidence="12">
    <location>
        <position position="133"/>
    </location>
    <ligand>
        <name>Ca(2+)</name>
        <dbReference type="ChEBI" id="CHEBI:29108"/>
        <label>3</label>
    </ligand>
</feature>
<protein>
    <submittedName>
        <fullName evidence="14">Peptidase</fullName>
    </submittedName>
</protein>
<accession>A0A2A6CF34</accession>
<dbReference type="InterPro" id="IPR021190">
    <property type="entry name" value="Pept_M10A"/>
</dbReference>
<dbReference type="Pfam" id="PF00413">
    <property type="entry name" value="Peptidase_M10"/>
    <property type="match status" value="1"/>
</dbReference>
<reference evidence="14" key="2">
    <citation type="submission" date="2022-06" db="UniProtKB">
        <authorList>
            <consortium name="EnsemblMetazoa"/>
        </authorList>
    </citation>
    <scope>IDENTIFICATION</scope>
    <source>
        <strain evidence="14">PS312</strain>
    </source>
</reference>
<dbReference type="InterPro" id="IPR024079">
    <property type="entry name" value="MetalloPept_cat_dom_sf"/>
</dbReference>
<dbReference type="GO" id="GO:0008270">
    <property type="term" value="F:zinc ion binding"/>
    <property type="evidence" value="ECO:0007669"/>
    <property type="project" value="InterPro"/>
</dbReference>
<organism evidence="14 15">
    <name type="scientific">Pristionchus pacificus</name>
    <name type="common">Parasitic nematode worm</name>
    <dbReference type="NCBI Taxonomy" id="54126"/>
    <lineage>
        <taxon>Eukaryota</taxon>
        <taxon>Metazoa</taxon>
        <taxon>Ecdysozoa</taxon>
        <taxon>Nematoda</taxon>
        <taxon>Chromadorea</taxon>
        <taxon>Rhabditida</taxon>
        <taxon>Rhabditina</taxon>
        <taxon>Diplogasteromorpha</taxon>
        <taxon>Diplogasteroidea</taxon>
        <taxon>Neodiplogasteridae</taxon>
        <taxon>Pristionchus</taxon>
    </lineage>
</organism>
<dbReference type="InterPro" id="IPR033739">
    <property type="entry name" value="M10A_MMP"/>
</dbReference>
<evidence type="ECO:0000256" key="7">
    <source>
        <dbReference type="ARBA" id="ARBA00023001"/>
    </source>
</evidence>
<feature type="binding site" evidence="12">
    <location>
        <position position="93"/>
    </location>
    <ligand>
        <name>Ca(2+)</name>
        <dbReference type="ChEBI" id="CHEBI:29108"/>
        <label>2</label>
    </ligand>
</feature>
<evidence type="ECO:0000256" key="1">
    <source>
        <dbReference type="ARBA" id="ARBA00005641"/>
    </source>
</evidence>
<dbReference type="InterPro" id="IPR001818">
    <property type="entry name" value="Pept_M10_metallopeptidase"/>
</dbReference>
<evidence type="ECO:0000256" key="3">
    <source>
        <dbReference type="ARBA" id="ARBA00022670"/>
    </source>
</evidence>
<dbReference type="Gene3D" id="3.20.20.80">
    <property type="entry name" value="Glycosidases"/>
    <property type="match status" value="1"/>
</dbReference>
<dbReference type="GO" id="GO:0004222">
    <property type="term" value="F:metalloendopeptidase activity"/>
    <property type="evidence" value="ECO:0007669"/>
    <property type="project" value="InterPro"/>
</dbReference>
<dbReference type="GO" id="GO:0006508">
    <property type="term" value="P:proteolysis"/>
    <property type="evidence" value="ECO:0007669"/>
    <property type="project" value="UniProtKB-KW"/>
</dbReference>
<feature type="binding site" evidence="12">
    <location>
        <position position="110"/>
    </location>
    <ligand>
        <name>Ca(2+)</name>
        <dbReference type="ChEBI" id="CHEBI:29108"/>
        <label>3</label>
    </ligand>
</feature>
<dbReference type="GO" id="GO:0004553">
    <property type="term" value="F:hydrolase activity, hydrolyzing O-glycosyl compounds"/>
    <property type="evidence" value="ECO:0007669"/>
    <property type="project" value="InterPro"/>
</dbReference>
<feature type="active site" evidence="11">
    <location>
        <position position="158"/>
    </location>
</feature>
<evidence type="ECO:0000256" key="13">
    <source>
        <dbReference type="RuleBase" id="RU361153"/>
    </source>
</evidence>
<feature type="binding site" evidence="12">
    <location>
        <position position="111"/>
    </location>
    <ligand>
        <name>Ca(2+)</name>
        <dbReference type="ChEBI" id="CHEBI:29108"/>
        <label>3</label>
    </ligand>
</feature>
<dbReference type="PRINTS" id="PR00138">
    <property type="entry name" value="MATRIXIN"/>
</dbReference>
<dbReference type="InterPro" id="IPR017853">
    <property type="entry name" value="GH"/>
</dbReference>
<evidence type="ECO:0000256" key="12">
    <source>
        <dbReference type="PIRSR" id="PIRSR621190-2"/>
    </source>
</evidence>
<reference evidence="15" key="1">
    <citation type="journal article" date="2008" name="Nat. Genet.">
        <title>The Pristionchus pacificus genome provides a unique perspective on nematode lifestyle and parasitism.</title>
        <authorList>
            <person name="Dieterich C."/>
            <person name="Clifton S.W."/>
            <person name="Schuster L.N."/>
            <person name="Chinwalla A."/>
            <person name="Delehaunty K."/>
            <person name="Dinkelacker I."/>
            <person name="Fulton L."/>
            <person name="Fulton R."/>
            <person name="Godfrey J."/>
            <person name="Minx P."/>
            <person name="Mitreva M."/>
            <person name="Roeseler W."/>
            <person name="Tian H."/>
            <person name="Witte H."/>
            <person name="Yang S.P."/>
            <person name="Wilson R.K."/>
            <person name="Sommer R.J."/>
        </authorList>
    </citation>
    <scope>NUCLEOTIDE SEQUENCE [LARGE SCALE GENOMIC DNA]</scope>
    <source>
        <strain evidence="15">PS312</strain>
    </source>
</reference>
<evidence type="ECO:0000256" key="10">
    <source>
        <dbReference type="ARBA" id="ARBA00023326"/>
    </source>
</evidence>
<keyword evidence="7" id="KW-0136">Cellulose degradation</keyword>
<feature type="binding site" description="in inhibited form" evidence="12">
    <location>
        <position position="26"/>
    </location>
    <ligand>
        <name>Zn(2+)</name>
        <dbReference type="ChEBI" id="CHEBI:29105"/>
        <label>2</label>
        <note>catalytic</note>
    </ligand>
</feature>
<feature type="binding site" evidence="12">
    <location>
        <position position="157"/>
    </location>
    <ligand>
        <name>Zn(2+)</name>
        <dbReference type="ChEBI" id="CHEBI:29105"/>
        <label>2</label>
        <note>catalytic</note>
    </ligand>
</feature>
<dbReference type="Proteomes" id="UP000005239">
    <property type="component" value="Unassembled WGS sequence"/>
</dbReference>
<feature type="binding site" evidence="12">
    <location>
        <position position="133"/>
    </location>
    <ligand>
        <name>Ca(2+)</name>
        <dbReference type="ChEBI" id="CHEBI:29108"/>
        <label>1</label>
    </ligand>
</feature>
<dbReference type="SUPFAM" id="SSF55486">
    <property type="entry name" value="Metalloproteases ('zincins'), catalytic domain"/>
    <property type="match status" value="1"/>
</dbReference>
<evidence type="ECO:0000313" key="14">
    <source>
        <dbReference type="EnsemblMetazoa" id="PPA39568.1"/>
    </source>
</evidence>
<name>A0A2A6CF34_PRIPA</name>
<evidence type="ECO:0000256" key="4">
    <source>
        <dbReference type="ARBA" id="ARBA00022723"/>
    </source>
</evidence>
<feature type="binding site" evidence="12">
    <location>
        <position position="176"/>
    </location>
    <ligand>
        <name>Zn(2+)</name>
        <dbReference type="ChEBI" id="CHEBI:29105"/>
        <label>2</label>
        <note>catalytic</note>
    </ligand>
</feature>
<dbReference type="GO" id="GO:0031012">
    <property type="term" value="C:extracellular matrix"/>
    <property type="evidence" value="ECO:0007669"/>
    <property type="project" value="InterPro"/>
</dbReference>
<comment type="cofactor">
    <cofactor evidence="12">
        <name>Ca(2+)</name>
        <dbReference type="ChEBI" id="CHEBI:29108"/>
    </cofactor>
    <text evidence="12">Can bind about 5 Ca(2+) ions per subunit.</text>
</comment>
<dbReference type="SMART" id="SM00235">
    <property type="entry name" value="ZnMc"/>
    <property type="match status" value="1"/>
</dbReference>
<evidence type="ECO:0000256" key="6">
    <source>
        <dbReference type="ARBA" id="ARBA00022833"/>
    </source>
</evidence>
<keyword evidence="9 13" id="KW-0326">Glycosidase</keyword>
<feature type="binding site" evidence="12">
    <location>
        <position position="168"/>
    </location>
    <ligand>
        <name>Zn(2+)</name>
        <dbReference type="ChEBI" id="CHEBI:29105"/>
        <label>2</label>
        <note>catalytic</note>
    </ligand>
</feature>
<accession>A0A8R1YYM3</accession>
<dbReference type="SUPFAM" id="SSF51445">
    <property type="entry name" value="(Trans)glycosidases"/>
    <property type="match status" value="1"/>
</dbReference>
<keyword evidence="15" id="KW-1185">Reference proteome</keyword>
<keyword evidence="10" id="KW-0624">Polysaccharide degradation</keyword>
<keyword evidence="12" id="KW-0106">Calcium</keyword>
<dbReference type="PANTHER" id="PTHR35923:SF2">
    <property type="entry name" value="ENDOGLUCANASE"/>
    <property type="match status" value="1"/>
</dbReference>
<dbReference type="CDD" id="cd04278">
    <property type="entry name" value="ZnMc_MMP"/>
    <property type="match status" value="1"/>
</dbReference>
<feature type="binding site" evidence="12">
    <location>
        <position position="161"/>
    </location>
    <ligand>
        <name>Zn(2+)</name>
        <dbReference type="ChEBI" id="CHEBI:29105"/>
        <label>2</label>
        <note>catalytic</note>
    </ligand>
</feature>
<evidence type="ECO:0000256" key="2">
    <source>
        <dbReference type="ARBA" id="ARBA00010370"/>
    </source>
</evidence>
<comment type="similarity">
    <text evidence="2">Belongs to the peptidase M10A family.</text>
</comment>
<dbReference type="EnsemblMetazoa" id="PPA39568.1">
    <property type="protein sequence ID" value="PPA39568.1"/>
    <property type="gene ID" value="WBGene00277937"/>
</dbReference>
<comment type="similarity">
    <text evidence="1 13">Belongs to the glycosyl hydrolase 5 (cellulase A) family.</text>
</comment>
<feature type="binding site" evidence="12">
    <location>
        <position position="103"/>
    </location>
    <ligand>
        <name>Zn(2+)</name>
        <dbReference type="ChEBI" id="CHEBI:29105"/>
        <label>1</label>
    </ligand>
</feature>
<evidence type="ECO:0000256" key="11">
    <source>
        <dbReference type="PIRSR" id="PIRSR621190-1"/>
    </source>
</evidence>
<comment type="cofactor">
    <cofactor evidence="12">
        <name>Zn(2+)</name>
        <dbReference type="ChEBI" id="CHEBI:29105"/>
    </cofactor>
    <text evidence="12">Binds 2 Zn(2+) ions per subunit.</text>
</comment>
<dbReference type="InterPro" id="IPR001547">
    <property type="entry name" value="Glyco_hydro_5"/>
</dbReference>
<dbReference type="Gene3D" id="3.40.390.10">
    <property type="entry name" value="Collagenase (Catalytic Domain)"/>
    <property type="match status" value="1"/>
</dbReference>
<gene>
    <name evidence="14" type="primary">WBGene00277937</name>
</gene>
<feature type="binding site" evidence="12">
    <location>
        <position position="128"/>
    </location>
    <ligand>
        <name>Zn(2+)</name>
        <dbReference type="ChEBI" id="CHEBI:29105"/>
        <label>1</label>
    </ligand>
</feature>
<evidence type="ECO:0000256" key="5">
    <source>
        <dbReference type="ARBA" id="ARBA00022801"/>
    </source>
</evidence>
<proteinExistence type="inferred from homology"/>
<sequence>MSPSIGTLILLILPIISSAPTGKPRCGVVDHDYSLAQRVEYKWKKKDLTFSIENFEPKLMTWSTIRNTIRDCFDAYSAVTNLTFQEVPKGQGDIQLKFVTGEHGCTTPFDGYGGVIAHAQFPEYGIVHFDADEKWTIMSAKYLPGDAYNDFFDTAMHEIGHALAGLEHENDFYSVMYAYTRPPVDEDGAYKKPKLDPIVVGKLQRKYGARERSEELCVDKLEWSTNDGTIFVNGIPLVLKGINYHGFETEQFAPLGLTYQSLDVILDVIKNNNFNAIQIPFSLELVRFDPDVNTISCDLNPDLCERNALRMLDIFIERAAKRGIIVALSNNQFYGNRTLLPNPLWYNSEYSEEMVTNIWNRLIYRYRNQWNVFAIDLKNEPNIGATWGDFGIKTDWNKAAERMINNLSSFQGLFFVDGLSWGNNLAPAEEFPINTRNESLNNRVVYTPHCYGPDVYIQPSLNALDFPENLGELYMKRFGFLAKKGLPALIGEWAAGTVPESRDERWSNYMIDWLRQNCLTNNFYWSLDPASAWTKGLLDDDWLTPDPRKLELLNRLQPNPTLFEARDGKICITKGAFPEEHCQKD</sequence>
<feature type="binding site" evidence="12">
    <location>
        <position position="130"/>
    </location>
    <ligand>
        <name>Ca(2+)</name>
        <dbReference type="ChEBI" id="CHEBI:29108"/>
        <label>3</label>
    </ligand>
</feature>
<dbReference type="GO" id="GO:0030245">
    <property type="term" value="P:cellulose catabolic process"/>
    <property type="evidence" value="ECO:0007669"/>
    <property type="project" value="UniProtKB-KW"/>
</dbReference>
<dbReference type="InterPro" id="IPR006026">
    <property type="entry name" value="Peptidase_Metallo"/>
</dbReference>
<evidence type="ECO:0000256" key="8">
    <source>
        <dbReference type="ARBA" id="ARBA00023277"/>
    </source>
</evidence>
<keyword evidence="6 12" id="KW-0862">Zinc</keyword>
<keyword evidence="4 12" id="KW-0479">Metal-binding</keyword>
<evidence type="ECO:0000313" key="15">
    <source>
        <dbReference type="Proteomes" id="UP000005239"/>
    </source>
</evidence>
<evidence type="ECO:0000256" key="9">
    <source>
        <dbReference type="ARBA" id="ARBA00023295"/>
    </source>
</evidence>
<dbReference type="PANTHER" id="PTHR35923">
    <property type="entry name" value="MAJOR EXTRACELLULAR ENDOGLUCANASE"/>
    <property type="match status" value="1"/>
</dbReference>
<keyword evidence="8" id="KW-0119">Carbohydrate metabolism</keyword>
<dbReference type="Pfam" id="PF00150">
    <property type="entry name" value="Cellulase"/>
    <property type="match status" value="1"/>
</dbReference>
<keyword evidence="3" id="KW-0645">Protease</keyword>
<dbReference type="AlphaFoldDB" id="A0A2A6CF34"/>
<keyword evidence="5 13" id="KW-0378">Hydrolase</keyword>
<feature type="binding site" evidence="12">
    <location>
        <position position="118"/>
    </location>
    <ligand>
        <name>Zn(2+)</name>
        <dbReference type="ChEBI" id="CHEBI:29105"/>
        <label>1</label>
    </ligand>
</feature>